<evidence type="ECO:0000256" key="6">
    <source>
        <dbReference type="SAM" id="MobiDB-lite"/>
    </source>
</evidence>
<protein>
    <submittedName>
        <fullName evidence="8">TetR family transcriptional regulator</fullName>
    </submittedName>
</protein>
<keyword evidence="9" id="KW-1185">Reference proteome</keyword>
<dbReference type="PANTHER" id="PTHR30055">
    <property type="entry name" value="HTH-TYPE TRANSCRIPTIONAL REGULATOR RUTR"/>
    <property type="match status" value="1"/>
</dbReference>
<name>A0A367FHY6_9ACTN</name>
<evidence type="ECO:0000256" key="4">
    <source>
        <dbReference type="ARBA" id="ARBA00023163"/>
    </source>
</evidence>
<dbReference type="AlphaFoldDB" id="A0A367FHY6"/>
<evidence type="ECO:0000256" key="5">
    <source>
        <dbReference type="PROSITE-ProRule" id="PRU00335"/>
    </source>
</evidence>
<comment type="caution">
    <text evidence="8">The sequence shown here is derived from an EMBL/GenBank/DDBJ whole genome shotgun (WGS) entry which is preliminary data.</text>
</comment>
<keyword evidence="4" id="KW-0804">Transcription</keyword>
<keyword evidence="1" id="KW-0678">Repressor</keyword>
<feature type="region of interest" description="Disordered" evidence="6">
    <location>
        <begin position="1"/>
        <end position="28"/>
    </location>
</feature>
<dbReference type="Proteomes" id="UP000253094">
    <property type="component" value="Unassembled WGS sequence"/>
</dbReference>
<evidence type="ECO:0000259" key="7">
    <source>
        <dbReference type="PROSITE" id="PS50977"/>
    </source>
</evidence>
<dbReference type="PRINTS" id="PR00455">
    <property type="entry name" value="HTHTETR"/>
</dbReference>
<feature type="DNA-binding region" description="H-T-H motif" evidence="5">
    <location>
        <begin position="143"/>
        <end position="162"/>
    </location>
</feature>
<dbReference type="Gene3D" id="1.10.357.10">
    <property type="entry name" value="Tetracycline Repressor, domain 2"/>
    <property type="match status" value="1"/>
</dbReference>
<keyword evidence="3 5" id="KW-0238">DNA-binding</keyword>
<dbReference type="Pfam" id="PF13977">
    <property type="entry name" value="TetR_C_6"/>
    <property type="match status" value="1"/>
</dbReference>
<dbReference type="PROSITE" id="PS50977">
    <property type="entry name" value="HTH_TETR_2"/>
    <property type="match status" value="1"/>
</dbReference>
<evidence type="ECO:0000313" key="9">
    <source>
        <dbReference type="Proteomes" id="UP000253094"/>
    </source>
</evidence>
<proteinExistence type="predicted"/>
<dbReference type="InterPro" id="IPR009057">
    <property type="entry name" value="Homeodomain-like_sf"/>
</dbReference>
<evidence type="ECO:0000313" key="8">
    <source>
        <dbReference type="EMBL" id="RCG29442.1"/>
    </source>
</evidence>
<feature type="domain" description="HTH tetR-type" evidence="7">
    <location>
        <begin position="120"/>
        <end position="180"/>
    </location>
</feature>
<dbReference type="SUPFAM" id="SSF48498">
    <property type="entry name" value="Tetracyclin repressor-like, C-terminal domain"/>
    <property type="match status" value="1"/>
</dbReference>
<dbReference type="EMBL" id="QOIL01000011">
    <property type="protein sequence ID" value="RCG29442.1"/>
    <property type="molecule type" value="Genomic_DNA"/>
</dbReference>
<feature type="region of interest" description="Disordered" evidence="6">
    <location>
        <begin position="101"/>
        <end position="120"/>
    </location>
</feature>
<dbReference type="OrthoDB" id="3474596at2"/>
<gene>
    <name evidence="8" type="ORF">DQ384_20575</name>
</gene>
<accession>A0A367FHY6</accession>
<evidence type="ECO:0000256" key="3">
    <source>
        <dbReference type="ARBA" id="ARBA00023125"/>
    </source>
</evidence>
<organism evidence="8 9">
    <name type="scientific">Sphaerisporangium album</name>
    <dbReference type="NCBI Taxonomy" id="509200"/>
    <lineage>
        <taxon>Bacteria</taxon>
        <taxon>Bacillati</taxon>
        <taxon>Actinomycetota</taxon>
        <taxon>Actinomycetes</taxon>
        <taxon>Streptosporangiales</taxon>
        <taxon>Streptosporangiaceae</taxon>
        <taxon>Sphaerisporangium</taxon>
    </lineage>
</organism>
<sequence length="316" mass="34056">MPLRPASRSVQAGRTASRSDRRAALGQQRQMVADAARGGQQGVARKQDALDGRGIHGAVELLGQAAGGAAQRLPLVDDEVFTTMRRAGMPPGSRIKAVRSAGSADGAAGGMRVSRSGQADHRRAELLEAARRVVLERGISSTRVADIAKATNVSGGLIHYHFATKDDLITAMLRSTIDGEVGRLRELIQEPGSAAERLDRVLRYYIPRSRADQSWLLWIDAFAAGLREAVVQEILLELESGWIGTLEQVISAGVDTGEFVCDDPRGAAERIDGMLDGLIIRYTLHPSVLSRRRLLEHARIAAAREVGIDRSAFPSS</sequence>
<reference evidence="8 9" key="1">
    <citation type="submission" date="2018-06" db="EMBL/GenBank/DDBJ databases">
        <title>Sphaerisporangium craniellae sp. nov., isolated from a marine sponge in the South China Sea.</title>
        <authorList>
            <person name="Li L."/>
        </authorList>
    </citation>
    <scope>NUCLEOTIDE SEQUENCE [LARGE SCALE GENOMIC DNA]</scope>
    <source>
        <strain evidence="8 9">CCTCC AA 208026</strain>
    </source>
</reference>
<evidence type="ECO:0000256" key="2">
    <source>
        <dbReference type="ARBA" id="ARBA00023015"/>
    </source>
</evidence>
<dbReference type="SUPFAM" id="SSF46689">
    <property type="entry name" value="Homeodomain-like"/>
    <property type="match status" value="1"/>
</dbReference>
<dbReference type="GO" id="GO:0000976">
    <property type="term" value="F:transcription cis-regulatory region binding"/>
    <property type="evidence" value="ECO:0007669"/>
    <property type="project" value="TreeGrafter"/>
</dbReference>
<evidence type="ECO:0000256" key="1">
    <source>
        <dbReference type="ARBA" id="ARBA00022491"/>
    </source>
</evidence>
<keyword evidence="2" id="KW-0805">Transcription regulation</keyword>
<dbReference type="InterPro" id="IPR036271">
    <property type="entry name" value="Tet_transcr_reg_TetR-rel_C_sf"/>
</dbReference>
<dbReference type="Pfam" id="PF00440">
    <property type="entry name" value="TetR_N"/>
    <property type="match status" value="1"/>
</dbReference>
<dbReference type="InterPro" id="IPR050109">
    <property type="entry name" value="HTH-type_TetR-like_transc_reg"/>
</dbReference>
<dbReference type="InterPro" id="IPR001647">
    <property type="entry name" value="HTH_TetR"/>
</dbReference>
<dbReference type="InterPro" id="IPR039538">
    <property type="entry name" value="BetI_C"/>
</dbReference>
<dbReference type="GO" id="GO:0003700">
    <property type="term" value="F:DNA-binding transcription factor activity"/>
    <property type="evidence" value="ECO:0007669"/>
    <property type="project" value="TreeGrafter"/>
</dbReference>
<dbReference type="PANTHER" id="PTHR30055:SF200">
    <property type="entry name" value="HTH-TYPE TRANSCRIPTIONAL REPRESSOR BDCR"/>
    <property type="match status" value="1"/>
</dbReference>